<proteinExistence type="predicted"/>
<protein>
    <recommendedName>
        <fullName evidence="2">MULE transposase domain-containing protein</fullName>
    </recommendedName>
</protein>
<accession>A0A0F9L9T9</accession>
<sequence length="582" mass="67581">MNVSKRGYFVDIQYITYPKELDRKCISCGSPVEFLYPSGGHGYTDFQGKIKEIRKFYCCTNPDCELYANPLNPTPLNVLPFKQFSLGIWKWIAQEAKLFKQKPAQICERIHEQFNVEISESTIRKYINEIDAYLSNQIDKRTIQMLKAQGRIILALDGQKPDKNRAALWLFVDLISNRVLKIVILESADHSTLHALVEEILTFYEVELAGLVSDKQGSIVKMRDTFYPEIPHQYCHFHFLQNLWNHIEVKDGNLHKELSKAVNNLHILTVSKTSKISFEGIGKAPIREVFREVEQSLRTLVKARTRNFEHLRGVEVYERLYRYVEEMDQVLAVEDPDRKIVKLMNKTANSLHHALKETENHYKACIELYKAFQSVRKSLGKELDSKTAEVKEASVLKEEKLKVLDEHFEEIWEKVKGFGGIMEKSKLRTFLPQKDTPADLIKQEWVCLYYSYRRGLCAYYDFPILAKTNSPMETKFSQEKSIFISRVGKEQIGSQIRIRGEHVLKQLYAGKQEIREIIKAMGIDYDRAQIIKELNALVCRTKEETKLWKNAIHETLGLKSVLAKGRKSSENKSRNKKNNFVG</sequence>
<evidence type="ECO:0008006" key="2">
    <source>
        <dbReference type="Google" id="ProtNLM"/>
    </source>
</evidence>
<dbReference type="AlphaFoldDB" id="A0A0F9L9T9"/>
<reference evidence="1" key="1">
    <citation type="journal article" date="2015" name="Nature">
        <title>Complex archaea that bridge the gap between prokaryotes and eukaryotes.</title>
        <authorList>
            <person name="Spang A."/>
            <person name="Saw J.H."/>
            <person name="Jorgensen S.L."/>
            <person name="Zaremba-Niedzwiedzka K."/>
            <person name="Martijn J."/>
            <person name="Lind A.E."/>
            <person name="van Eijk R."/>
            <person name="Schleper C."/>
            <person name="Guy L."/>
            <person name="Ettema T.J."/>
        </authorList>
    </citation>
    <scope>NUCLEOTIDE SEQUENCE</scope>
</reference>
<gene>
    <name evidence="1" type="ORF">LCGC14_1538180</name>
</gene>
<name>A0A0F9L9T9_9ZZZZ</name>
<evidence type="ECO:0000313" key="1">
    <source>
        <dbReference type="EMBL" id="KKM60800.1"/>
    </source>
</evidence>
<dbReference type="EMBL" id="LAZR01011607">
    <property type="protein sequence ID" value="KKM60800.1"/>
    <property type="molecule type" value="Genomic_DNA"/>
</dbReference>
<comment type="caution">
    <text evidence="1">The sequence shown here is derived from an EMBL/GenBank/DDBJ whole genome shotgun (WGS) entry which is preliminary data.</text>
</comment>
<organism evidence="1">
    <name type="scientific">marine sediment metagenome</name>
    <dbReference type="NCBI Taxonomy" id="412755"/>
    <lineage>
        <taxon>unclassified sequences</taxon>
        <taxon>metagenomes</taxon>
        <taxon>ecological metagenomes</taxon>
    </lineage>
</organism>